<proteinExistence type="predicted"/>
<gene>
    <name evidence="1" type="ORF">LM010_05250</name>
</gene>
<dbReference type="AlphaFoldDB" id="A0A5P8JP32"/>
<reference evidence="1 2" key="1">
    <citation type="submission" date="2019-10" db="EMBL/GenBank/DDBJ databases">
        <title>Genome sequencing of Lactobacillus manihotivorans.</title>
        <authorList>
            <person name="Kim K."/>
        </authorList>
    </citation>
    <scope>NUCLEOTIDE SEQUENCE [LARGE SCALE GENOMIC DNA]</scope>
    <source>
        <strain evidence="1 2">LM010</strain>
    </source>
</reference>
<dbReference type="EMBL" id="CP045068">
    <property type="protein sequence ID" value="QFQ90863.1"/>
    <property type="molecule type" value="Genomic_DNA"/>
</dbReference>
<evidence type="ECO:0000313" key="1">
    <source>
        <dbReference type="EMBL" id="QFQ90863.1"/>
    </source>
</evidence>
<accession>A0A5P8JP32</accession>
<protein>
    <submittedName>
        <fullName evidence="1">Role in replication</fullName>
    </submittedName>
</protein>
<sequence length="104" mass="11402">MQAMYKGAVAEVWQISETGPQPPWVQQAFAENYLVWLDHHVRILMSGLQPSLTKNLQTGAVGAIGGGFAGYAMYELGYPGDYLDVTNHRVVSAGKFAKQYQPLA</sequence>
<name>A0A5P8JP32_9LACO</name>
<evidence type="ECO:0000313" key="2">
    <source>
        <dbReference type="Proteomes" id="UP000388452"/>
    </source>
</evidence>
<dbReference type="Proteomes" id="UP000388452">
    <property type="component" value="Chromosome"/>
</dbReference>
<organism evidence="1 2">
    <name type="scientific">Lacticaseibacillus manihotivorans</name>
    <dbReference type="NCBI Taxonomy" id="88233"/>
    <lineage>
        <taxon>Bacteria</taxon>
        <taxon>Bacillati</taxon>
        <taxon>Bacillota</taxon>
        <taxon>Bacilli</taxon>
        <taxon>Lactobacillales</taxon>
        <taxon>Lactobacillaceae</taxon>
        <taxon>Lacticaseibacillus</taxon>
    </lineage>
</organism>
<dbReference type="RefSeq" id="WP_054715338.1">
    <property type="nucleotide sequence ID" value="NZ_CP045068.1"/>
</dbReference>